<evidence type="ECO:0000313" key="2">
    <source>
        <dbReference type="Proteomes" id="UP000234681"/>
    </source>
</evidence>
<proteinExistence type="predicted"/>
<sequence length="46" mass="5373">MGQIMNKLGAELWNSSLYIWRGLLQWNRRIQQSDTSVFKLATDTAM</sequence>
<name>A6KD91_RAT</name>
<accession>A6KD91</accession>
<dbReference type="Proteomes" id="UP000234681">
    <property type="component" value="Chromosome 19"/>
</dbReference>
<gene>
    <name evidence="1" type="ORF">rCG_44290</name>
</gene>
<protein>
    <submittedName>
        <fullName evidence="1">RCG44290</fullName>
    </submittedName>
</protein>
<reference evidence="1 2" key="1">
    <citation type="submission" date="2005-09" db="EMBL/GenBank/DDBJ databases">
        <authorList>
            <person name="Mural R.J."/>
            <person name="Li P.W."/>
            <person name="Adams M.D."/>
            <person name="Amanatides P.G."/>
            <person name="Baden-Tillson H."/>
            <person name="Barnstead M."/>
            <person name="Chin S.H."/>
            <person name="Dew I."/>
            <person name="Evans C.A."/>
            <person name="Ferriera S."/>
            <person name="Flanigan M."/>
            <person name="Fosler C."/>
            <person name="Glodek A."/>
            <person name="Gu Z."/>
            <person name="Holt R.A."/>
            <person name="Jennings D."/>
            <person name="Kraft C.L."/>
            <person name="Lu F."/>
            <person name="Nguyen T."/>
            <person name="Nusskern D.R."/>
            <person name="Pfannkoch C.M."/>
            <person name="Sitter C."/>
            <person name="Sutton G.G."/>
            <person name="Venter J.C."/>
            <person name="Wang Z."/>
            <person name="Woodage T."/>
            <person name="Zheng X.H."/>
            <person name="Zhong F."/>
        </authorList>
    </citation>
    <scope>NUCLEOTIDE SEQUENCE [LARGE SCALE GENOMIC DNA]</scope>
    <source>
        <strain>BN</strain>
        <strain evidence="2">Sprague-Dawley</strain>
    </source>
</reference>
<dbReference type="EMBL" id="CH474037">
    <property type="protein sequence ID" value="EDL87535.1"/>
    <property type="molecule type" value="Genomic_DNA"/>
</dbReference>
<dbReference type="AlphaFoldDB" id="A6KD91"/>
<organism evidence="1 2">
    <name type="scientific">Rattus norvegicus</name>
    <name type="common">Rat</name>
    <dbReference type="NCBI Taxonomy" id="10116"/>
    <lineage>
        <taxon>Eukaryota</taxon>
        <taxon>Metazoa</taxon>
        <taxon>Chordata</taxon>
        <taxon>Craniata</taxon>
        <taxon>Vertebrata</taxon>
        <taxon>Euteleostomi</taxon>
        <taxon>Mammalia</taxon>
        <taxon>Eutheria</taxon>
        <taxon>Euarchontoglires</taxon>
        <taxon>Glires</taxon>
        <taxon>Rodentia</taxon>
        <taxon>Myomorpha</taxon>
        <taxon>Muroidea</taxon>
        <taxon>Muridae</taxon>
        <taxon>Murinae</taxon>
        <taxon>Rattus</taxon>
    </lineage>
</organism>
<evidence type="ECO:0000313" key="1">
    <source>
        <dbReference type="EMBL" id="EDL87535.1"/>
    </source>
</evidence>